<feature type="compositionally biased region" description="Gly residues" evidence="1">
    <location>
        <begin position="26"/>
        <end position="46"/>
    </location>
</feature>
<accession>A0AAW0ABW5</accession>
<sequence length="574" mass="64321">MDIDKEIQSPSVSDNLRSETTINLFGGTGGPGGDSIHGGGQGGIGQGPRLYVSHAEGWTVNINRNEQTSLIDGNFRKIPWGDVDLQRQLCVGNPSRDPCRAVRILHSAKIDGRDFTVARYEGTRAQEEWKNDMETYMQIRHQNILQIYGMAQGRNVHAAIFRDFIPFEDFLDGHQDSPTLTVYIYAYAGHAFFEARNYFESATGRPFAGNLYSALIRLGTGTLCIKLMGRMKAPSAIRYPVLTSYNLTKPIRPSADPLSVTTDRIAKSLTLQQYHHICSTKQLSEYGHLAPEVAMHLGSIYCRDDSPSNRAPIASMSPVVLNWQGYWTMTLTDFADVYRTSSGWTCIPFAAVTDTTEFWFGVTVRDTGSDSWLSQANHIFSRLTVESELSQYVLLSDISLKLTLKANPATNIDPPEGYLFLCPTEDFQVGPASVRCPECPAYWSLDPSGTPQLSMEDAAELGFPIIRFRSYMYGTSWDASVYDGLYEFHQAKGFDPESQDIARHLGEPLFQVCSDMQASIGEVDDDESMDPECERDEDPSNQVPGLESILRICRRMMGWKNERNDRTRDSRTQD</sequence>
<feature type="region of interest" description="Disordered" evidence="1">
    <location>
        <begin position="21"/>
        <end position="47"/>
    </location>
</feature>
<dbReference type="AlphaFoldDB" id="A0AAW0ABW5"/>
<reference evidence="2 3" key="1">
    <citation type="journal article" date="2024" name="J Genomics">
        <title>Draft genome sequencing and assembly of Favolaschia claudopus CIRM-BRFM 2984 isolated from oak limbs.</title>
        <authorList>
            <person name="Navarro D."/>
            <person name="Drula E."/>
            <person name="Chaduli D."/>
            <person name="Cazenave R."/>
            <person name="Ahrendt S."/>
            <person name="Wang J."/>
            <person name="Lipzen A."/>
            <person name="Daum C."/>
            <person name="Barry K."/>
            <person name="Grigoriev I.V."/>
            <person name="Favel A."/>
            <person name="Rosso M.N."/>
            <person name="Martin F."/>
        </authorList>
    </citation>
    <scope>NUCLEOTIDE SEQUENCE [LARGE SCALE GENOMIC DNA]</scope>
    <source>
        <strain evidence="2 3">CIRM-BRFM 2984</strain>
    </source>
</reference>
<feature type="compositionally biased region" description="Acidic residues" evidence="1">
    <location>
        <begin position="523"/>
        <end position="539"/>
    </location>
</feature>
<name>A0AAW0ABW5_9AGAR</name>
<comment type="caution">
    <text evidence="2">The sequence shown here is derived from an EMBL/GenBank/DDBJ whole genome shotgun (WGS) entry which is preliminary data.</text>
</comment>
<proteinExistence type="predicted"/>
<evidence type="ECO:0000313" key="3">
    <source>
        <dbReference type="Proteomes" id="UP001362999"/>
    </source>
</evidence>
<evidence type="ECO:0000256" key="1">
    <source>
        <dbReference type="SAM" id="MobiDB-lite"/>
    </source>
</evidence>
<dbReference type="EMBL" id="JAWWNJ010000076">
    <property type="protein sequence ID" value="KAK7006294.1"/>
    <property type="molecule type" value="Genomic_DNA"/>
</dbReference>
<evidence type="ECO:0000313" key="2">
    <source>
        <dbReference type="EMBL" id="KAK7006294.1"/>
    </source>
</evidence>
<protein>
    <submittedName>
        <fullName evidence="2">Uncharacterized protein</fullName>
    </submittedName>
</protein>
<dbReference type="Proteomes" id="UP001362999">
    <property type="component" value="Unassembled WGS sequence"/>
</dbReference>
<gene>
    <name evidence="2" type="ORF">R3P38DRAFT_3037760</name>
</gene>
<feature type="region of interest" description="Disordered" evidence="1">
    <location>
        <begin position="523"/>
        <end position="546"/>
    </location>
</feature>
<keyword evidence="3" id="KW-1185">Reference proteome</keyword>
<organism evidence="2 3">
    <name type="scientific">Favolaschia claudopus</name>
    <dbReference type="NCBI Taxonomy" id="2862362"/>
    <lineage>
        <taxon>Eukaryota</taxon>
        <taxon>Fungi</taxon>
        <taxon>Dikarya</taxon>
        <taxon>Basidiomycota</taxon>
        <taxon>Agaricomycotina</taxon>
        <taxon>Agaricomycetes</taxon>
        <taxon>Agaricomycetidae</taxon>
        <taxon>Agaricales</taxon>
        <taxon>Marasmiineae</taxon>
        <taxon>Mycenaceae</taxon>
        <taxon>Favolaschia</taxon>
    </lineage>
</organism>